<comment type="catalytic activity">
    <reaction evidence="1 16">
        <text>a 1,2-diacyl-sn-glycero-3-phosphate + CTP + H(+) = a CDP-1,2-diacyl-sn-glycerol + diphosphate</text>
        <dbReference type="Rhea" id="RHEA:16229"/>
        <dbReference type="ChEBI" id="CHEBI:15378"/>
        <dbReference type="ChEBI" id="CHEBI:33019"/>
        <dbReference type="ChEBI" id="CHEBI:37563"/>
        <dbReference type="ChEBI" id="CHEBI:58332"/>
        <dbReference type="ChEBI" id="CHEBI:58608"/>
        <dbReference type="EC" id="2.7.7.41"/>
    </reaction>
</comment>
<evidence type="ECO:0000256" key="2">
    <source>
        <dbReference type="ARBA" id="ARBA00004141"/>
    </source>
</evidence>
<dbReference type="EMBL" id="JAUIZM010000003">
    <property type="protein sequence ID" value="KAK1394016.1"/>
    <property type="molecule type" value="Genomic_DNA"/>
</dbReference>
<keyword evidence="9 16" id="KW-0812">Transmembrane</keyword>
<evidence type="ECO:0000256" key="1">
    <source>
        <dbReference type="ARBA" id="ARBA00001698"/>
    </source>
</evidence>
<comment type="pathway">
    <text evidence="3 16">Phospholipid metabolism; CDP-diacylglycerol biosynthesis; CDP-diacylglycerol from sn-glycerol 3-phosphate: step 3/3.</text>
</comment>
<keyword evidence="14" id="KW-0594">Phospholipid biosynthesis</keyword>
<evidence type="ECO:0000256" key="5">
    <source>
        <dbReference type="ARBA" id="ARBA00010185"/>
    </source>
</evidence>
<evidence type="ECO:0000256" key="16">
    <source>
        <dbReference type="RuleBase" id="RU003938"/>
    </source>
</evidence>
<feature type="transmembrane region" description="Helical" evidence="17">
    <location>
        <begin position="297"/>
        <end position="316"/>
    </location>
</feature>
<evidence type="ECO:0000256" key="15">
    <source>
        <dbReference type="ARBA" id="ARBA00023264"/>
    </source>
</evidence>
<evidence type="ECO:0000256" key="9">
    <source>
        <dbReference type="ARBA" id="ARBA00022692"/>
    </source>
</evidence>
<keyword evidence="7" id="KW-0444">Lipid biosynthesis</keyword>
<feature type="transmembrane region" description="Helical" evidence="17">
    <location>
        <begin position="103"/>
        <end position="136"/>
    </location>
</feature>
<dbReference type="PANTHER" id="PTHR47101">
    <property type="entry name" value="PHOSPHATIDATE CYTIDYLYLTRANSFERASE 5, CHLOROPLASTIC"/>
    <property type="match status" value="1"/>
</dbReference>
<evidence type="ECO:0000313" key="19">
    <source>
        <dbReference type="Proteomes" id="UP001237642"/>
    </source>
</evidence>
<organism evidence="18 19">
    <name type="scientific">Heracleum sosnowskyi</name>
    <dbReference type="NCBI Taxonomy" id="360622"/>
    <lineage>
        <taxon>Eukaryota</taxon>
        <taxon>Viridiplantae</taxon>
        <taxon>Streptophyta</taxon>
        <taxon>Embryophyta</taxon>
        <taxon>Tracheophyta</taxon>
        <taxon>Spermatophyta</taxon>
        <taxon>Magnoliopsida</taxon>
        <taxon>eudicotyledons</taxon>
        <taxon>Gunneridae</taxon>
        <taxon>Pentapetalae</taxon>
        <taxon>asterids</taxon>
        <taxon>campanulids</taxon>
        <taxon>Apiales</taxon>
        <taxon>Apiaceae</taxon>
        <taxon>Apioideae</taxon>
        <taxon>apioid superclade</taxon>
        <taxon>Tordylieae</taxon>
        <taxon>Tordyliinae</taxon>
        <taxon>Heracleum</taxon>
    </lineage>
</organism>
<reference evidence="18" key="1">
    <citation type="submission" date="2023-02" db="EMBL/GenBank/DDBJ databases">
        <title>Genome of toxic invasive species Heracleum sosnowskyi carries increased number of genes despite the absence of recent whole-genome duplications.</title>
        <authorList>
            <person name="Schelkunov M."/>
            <person name="Shtratnikova V."/>
            <person name="Makarenko M."/>
            <person name="Klepikova A."/>
            <person name="Omelchenko D."/>
            <person name="Novikova G."/>
            <person name="Obukhova E."/>
            <person name="Bogdanov V."/>
            <person name="Penin A."/>
            <person name="Logacheva M."/>
        </authorList>
    </citation>
    <scope>NUCLEOTIDE SEQUENCE</scope>
    <source>
        <strain evidence="18">Hsosn_3</strain>
        <tissue evidence="18">Leaf</tissue>
    </source>
</reference>
<keyword evidence="12" id="KW-0443">Lipid metabolism</keyword>
<name>A0AAD8J094_9APIA</name>
<keyword evidence="15" id="KW-1208">Phospholipid metabolism</keyword>
<feature type="transmembrane region" description="Helical" evidence="17">
    <location>
        <begin position="322"/>
        <end position="342"/>
    </location>
</feature>
<evidence type="ECO:0000256" key="7">
    <source>
        <dbReference type="ARBA" id="ARBA00022516"/>
    </source>
</evidence>
<keyword evidence="10 16" id="KW-0548">Nucleotidyltransferase</keyword>
<comment type="pathway">
    <text evidence="4">Lipid metabolism.</text>
</comment>
<gene>
    <name evidence="18" type="ORF">POM88_013072</name>
</gene>
<evidence type="ECO:0000256" key="3">
    <source>
        <dbReference type="ARBA" id="ARBA00005119"/>
    </source>
</evidence>
<keyword evidence="19" id="KW-1185">Reference proteome</keyword>
<evidence type="ECO:0000256" key="10">
    <source>
        <dbReference type="ARBA" id="ARBA00022695"/>
    </source>
</evidence>
<dbReference type="AlphaFoldDB" id="A0AAD8J094"/>
<evidence type="ECO:0000256" key="6">
    <source>
        <dbReference type="ARBA" id="ARBA00012487"/>
    </source>
</evidence>
<sequence length="392" mass="41686">MACSSTYIDFDRCNLIPFSLSTLSPSLSSSLSKTLTLNRLSSPNSLIFGDSTRSFRILRTTYSNHRRTIICLAQSESIGDSTNNEEGLESEAQHKASQLKKRVVFGLGIGVCVGGVVLAGGWVFTVALAAAVFAGAREYFELVRSRGIAAGMTPPPRFVSRVCSVICALMPLVTLYMGQIDVSVTSAAFIVAMTLLLQRGPRFAQLSSAMFGLFYCGYLPCFWVKLRCGLVAPALNTKVGAVWPVLLGGQAQWTVGLVATLISFSSIIAADTYAFVGGKAFGKTPLTNISPKKTWEGALAGLGGCIATSVILSKVLSWPKSVLSAVAFGFLNYFGSLFGDLLESMIKRDAGVKDSGSLIPGHGGILDRVDSYMFTGALAYSFVKILLPLNGV</sequence>
<keyword evidence="11 17" id="KW-1133">Transmembrane helix</keyword>
<evidence type="ECO:0000256" key="4">
    <source>
        <dbReference type="ARBA" id="ARBA00005189"/>
    </source>
</evidence>
<comment type="caution">
    <text evidence="18">The sequence shown here is derived from an EMBL/GenBank/DDBJ whole genome shotgun (WGS) entry which is preliminary data.</text>
</comment>
<evidence type="ECO:0000256" key="17">
    <source>
        <dbReference type="SAM" id="Phobius"/>
    </source>
</evidence>
<dbReference type="Proteomes" id="UP001237642">
    <property type="component" value="Unassembled WGS sequence"/>
</dbReference>
<evidence type="ECO:0000256" key="14">
    <source>
        <dbReference type="ARBA" id="ARBA00023209"/>
    </source>
</evidence>
<keyword evidence="13 17" id="KW-0472">Membrane</keyword>
<reference evidence="18" key="2">
    <citation type="submission" date="2023-05" db="EMBL/GenBank/DDBJ databases">
        <authorList>
            <person name="Schelkunov M.I."/>
        </authorList>
    </citation>
    <scope>NUCLEOTIDE SEQUENCE</scope>
    <source>
        <strain evidence="18">Hsosn_3</strain>
        <tissue evidence="18">Leaf</tissue>
    </source>
</reference>
<dbReference type="EC" id="2.7.7.41" evidence="6 16"/>
<comment type="subcellular location">
    <subcellularLocation>
        <location evidence="2">Membrane</location>
        <topology evidence="2">Multi-pass membrane protein</topology>
    </subcellularLocation>
</comment>
<dbReference type="GO" id="GO:0016020">
    <property type="term" value="C:membrane"/>
    <property type="evidence" value="ECO:0007669"/>
    <property type="project" value="UniProtKB-SubCell"/>
</dbReference>
<evidence type="ECO:0000313" key="18">
    <source>
        <dbReference type="EMBL" id="KAK1394016.1"/>
    </source>
</evidence>
<comment type="similarity">
    <text evidence="5 16">Belongs to the CDS family.</text>
</comment>
<evidence type="ECO:0000256" key="8">
    <source>
        <dbReference type="ARBA" id="ARBA00022679"/>
    </source>
</evidence>
<keyword evidence="8 16" id="KW-0808">Transferase</keyword>
<dbReference type="PROSITE" id="PS01315">
    <property type="entry name" value="CDS"/>
    <property type="match status" value="1"/>
</dbReference>
<evidence type="ECO:0000256" key="13">
    <source>
        <dbReference type="ARBA" id="ARBA00023136"/>
    </source>
</evidence>
<dbReference type="InterPro" id="IPR000374">
    <property type="entry name" value="PC_trans"/>
</dbReference>
<evidence type="ECO:0000256" key="12">
    <source>
        <dbReference type="ARBA" id="ARBA00023098"/>
    </source>
</evidence>
<evidence type="ECO:0000256" key="11">
    <source>
        <dbReference type="ARBA" id="ARBA00022989"/>
    </source>
</evidence>
<protein>
    <recommendedName>
        <fullName evidence="6 16">Phosphatidate cytidylyltransferase</fullName>
        <ecNumber evidence="6 16">2.7.7.41</ecNumber>
    </recommendedName>
</protein>
<accession>A0AAD8J094</accession>
<proteinExistence type="inferred from homology"/>
<feature type="transmembrane region" description="Helical" evidence="17">
    <location>
        <begin position="176"/>
        <end position="197"/>
    </location>
</feature>
<feature type="transmembrane region" description="Helical" evidence="17">
    <location>
        <begin position="209"/>
        <end position="235"/>
    </location>
</feature>
<feature type="transmembrane region" description="Helical" evidence="17">
    <location>
        <begin position="255"/>
        <end position="276"/>
    </location>
</feature>
<dbReference type="Pfam" id="PF01148">
    <property type="entry name" value="CTP_transf_1"/>
    <property type="match status" value="1"/>
</dbReference>
<dbReference type="GO" id="GO:0004605">
    <property type="term" value="F:phosphatidate cytidylyltransferase activity"/>
    <property type="evidence" value="ECO:0007669"/>
    <property type="project" value="UniProtKB-EC"/>
</dbReference>
<dbReference type="GO" id="GO:0008654">
    <property type="term" value="P:phospholipid biosynthetic process"/>
    <property type="evidence" value="ECO:0007669"/>
    <property type="project" value="UniProtKB-KW"/>
</dbReference>
<dbReference type="PANTHER" id="PTHR47101:SF1">
    <property type="entry name" value="PHOSPHATIDATE CYTIDYLYLTRANSFERASE 4, CHLOROPLASTIC"/>
    <property type="match status" value="1"/>
</dbReference>